<evidence type="ECO:0000259" key="7">
    <source>
        <dbReference type="Pfam" id="PF07980"/>
    </source>
</evidence>
<feature type="chain" id="PRO_5046329593" evidence="6">
    <location>
        <begin position="26"/>
        <end position="567"/>
    </location>
</feature>
<evidence type="ECO:0000256" key="1">
    <source>
        <dbReference type="ARBA" id="ARBA00004442"/>
    </source>
</evidence>
<keyword evidence="5" id="KW-0998">Cell outer membrane</keyword>
<keyword evidence="4" id="KW-0472">Membrane</keyword>
<name>A0ABY6D547_9BACT</name>
<feature type="domain" description="RagB/SusD" evidence="7">
    <location>
        <begin position="263"/>
        <end position="565"/>
    </location>
</feature>
<evidence type="ECO:0000256" key="3">
    <source>
        <dbReference type="ARBA" id="ARBA00022729"/>
    </source>
</evidence>
<sequence>MKKIKNTILSVIVLSVLILSGCDHDDFLTEVNPNAITSDTFWKTQSDAHAALTTVYAALQFQAVSGGQLQYEMAKSDLGGTNDWTRHYPYTEFSVSDSETPVLQRWSELYMGVYRANQVINNIPTMDVLEDDEKELIVAQARFLRAFFYFDLVHTFGEAVLTTASSGKEEDVQVGLSTIKQVTDSVIVPDLIFARTILPNTWEDAELGRVTWGAATALLGKSYLYNEDWDNASKMFLEVINSGLYSLVSDPLDNFNDVTFNSESIFEVPFDGSVNAGTPNSHYVDDNQFNSGGESTSMSRWFAPYSLGGWQVVMPTYWLHELMTADSIPGSTGHSSRYTASVAGRDAEGLYYGETAADLKVAVPRRWTFGESSYVKKYTNWYHLGVESNEWRSSINFKHIRLADVYLMYAEAVLQKDGSAGVATAIDYIDRVRARAGVVLLQDYIDANNTIPQLHISMELYGTRPEVAPTADNIMTHLRMVERPTELCYENLRWKDLVRWGIVASVFDMHHKDEVARTALGPDPARAPLFIEQRIRPDFVNNYAFYNSDAHDYFPIPATEVQTNEAF</sequence>
<dbReference type="Proteomes" id="UP001062165">
    <property type="component" value="Chromosome"/>
</dbReference>
<accession>A0ABY6D547</accession>
<proteinExistence type="inferred from homology"/>
<dbReference type="Pfam" id="PF07980">
    <property type="entry name" value="SusD_RagB"/>
    <property type="match status" value="1"/>
</dbReference>
<evidence type="ECO:0000256" key="6">
    <source>
        <dbReference type="SAM" id="SignalP"/>
    </source>
</evidence>
<keyword evidence="3 6" id="KW-0732">Signal</keyword>
<evidence type="ECO:0000256" key="5">
    <source>
        <dbReference type="ARBA" id="ARBA00023237"/>
    </source>
</evidence>
<evidence type="ECO:0000259" key="8">
    <source>
        <dbReference type="Pfam" id="PF14322"/>
    </source>
</evidence>
<dbReference type="EMBL" id="CP106735">
    <property type="protein sequence ID" value="UXX81286.1"/>
    <property type="molecule type" value="Genomic_DNA"/>
</dbReference>
<protein>
    <submittedName>
        <fullName evidence="9">RagB/SusD family nutrient uptake outer membrane protein</fullName>
    </submittedName>
</protein>
<evidence type="ECO:0000313" key="10">
    <source>
        <dbReference type="Proteomes" id="UP001062165"/>
    </source>
</evidence>
<dbReference type="InterPro" id="IPR011990">
    <property type="entry name" value="TPR-like_helical_dom_sf"/>
</dbReference>
<dbReference type="PROSITE" id="PS51257">
    <property type="entry name" value="PROKAR_LIPOPROTEIN"/>
    <property type="match status" value="1"/>
</dbReference>
<dbReference type="RefSeq" id="WP_263053010.1">
    <property type="nucleotide sequence ID" value="NZ_CP106735.1"/>
</dbReference>
<evidence type="ECO:0000256" key="2">
    <source>
        <dbReference type="ARBA" id="ARBA00006275"/>
    </source>
</evidence>
<organism evidence="9 10">
    <name type="scientific">Reichenbachiella carrageenanivorans</name>
    <dbReference type="NCBI Taxonomy" id="2979869"/>
    <lineage>
        <taxon>Bacteria</taxon>
        <taxon>Pseudomonadati</taxon>
        <taxon>Bacteroidota</taxon>
        <taxon>Cytophagia</taxon>
        <taxon>Cytophagales</taxon>
        <taxon>Reichenbachiellaceae</taxon>
        <taxon>Reichenbachiella</taxon>
    </lineage>
</organism>
<dbReference type="InterPro" id="IPR033985">
    <property type="entry name" value="SusD-like_N"/>
</dbReference>
<dbReference type="InterPro" id="IPR012944">
    <property type="entry name" value="SusD_RagB_dom"/>
</dbReference>
<dbReference type="Gene3D" id="1.25.40.390">
    <property type="match status" value="1"/>
</dbReference>
<comment type="subcellular location">
    <subcellularLocation>
        <location evidence="1">Cell outer membrane</location>
    </subcellularLocation>
</comment>
<evidence type="ECO:0000256" key="4">
    <source>
        <dbReference type="ARBA" id="ARBA00023136"/>
    </source>
</evidence>
<reference evidence="9" key="1">
    <citation type="submission" date="2022-10" db="EMBL/GenBank/DDBJ databases">
        <title>Comparative genomics and taxonomic characterization of three novel marine species of genus Reichenbachiella exhibiting antioxidant and polysaccharide degradation activities.</title>
        <authorList>
            <person name="Muhammad N."/>
            <person name="Lee Y.-J."/>
            <person name="Ko J."/>
            <person name="Kim S.-G."/>
        </authorList>
    </citation>
    <scope>NUCLEOTIDE SEQUENCE</scope>
    <source>
        <strain evidence="9">Wsw4-B4</strain>
    </source>
</reference>
<comment type="similarity">
    <text evidence="2">Belongs to the SusD family.</text>
</comment>
<feature type="signal peptide" evidence="6">
    <location>
        <begin position="1"/>
        <end position="25"/>
    </location>
</feature>
<keyword evidence="10" id="KW-1185">Reference proteome</keyword>
<evidence type="ECO:0000313" key="9">
    <source>
        <dbReference type="EMBL" id="UXX81286.1"/>
    </source>
</evidence>
<dbReference type="Pfam" id="PF14322">
    <property type="entry name" value="SusD-like_3"/>
    <property type="match status" value="1"/>
</dbReference>
<feature type="domain" description="SusD-like N-terminal" evidence="8">
    <location>
        <begin position="27"/>
        <end position="224"/>
    </location>
</feature>
<dbReference type="SUPFAM" id="SSF48452">
    <property type="entry name" value="TPR-like"/>
    <property type="match status" value="1"/>
</dbReference>
<gene>
    <name evidence="9" type="ORF">N7E81_09305</name>
</gene>